<proteinExistence type="predicted"/>
<dbReference type="Proteomes" id="UP000249886">
    <property type="component" value="Unassembled WGS sequence"/>
</dbReference>
<protein>
    <submittedName>
        <fullName evidence="1">Uncharacterized protein</fullName>
    </submittedName>
</protein>
<name>A0A6H9XXS7_9CORY</name>
<dbReference type="EMBL" id="UARK01000033">
    <property type="protein sequence ID" value="SPW33137.1"/>
    <property type="molecule type" value="Genomic_DNA"/>
</dbReference>
<sequence length="339" mass="38554">MQINKYVEALGKSYSELLSNKIIGRLSMPAEKLAEVTRMQNNKNMEVLFGPYGELLSTKVNGQFPEKLILSTPPFLGSRAIHDSFLSQTQVFDLEPLRKAIIGNCGEAVKNLQEVLHQLLEDFDDSNIAQLPSNLQECTDKIKTSDFREFIEQEGIPLYAIPRDRDAVLKLLEAKDRQGRRQILGEFCQSLVVDCAAILKQARNTVINDLRGFIEDGIATMHAGHYYAAQALFTVILDTLISYFYPDQENRRKIIGHQRSASVPDEIKAMEIRDALVWLPIWHAHEQFWASRGDSIPNDRYSRHASVHAVSVDQYNKENCIQVMMLVASLIAYAEQIDW</sequence>
<gene>
    <name evidence="1" type="ORF">NCTC10254_02312</name>
</gene>
<evidence type="ECO:0000313" key="1">
    <source>
        <dbReference type="EMBL" id="SPW33137.1"/>
    </source>
</evidence>
<accession>A0A6H9XXS7</accession>
<comment type="caution">
    <text evidence="1">The sequence shown here is derived from an EMBL/GenBank/DDBJ whole genome shotgun (WGS) entry which is preliminary data.</text>
</comment>
<dbReference type="RefSeq" id="WP_005523503.1">
    <property type="nucleotide sequence ID" value="NZ_CP050134.2"/>
</dbReference>
<organism evidence="1 2">
    <name type="scientific">Corynebacterium matruchotii</name>
    <dbReference type="NCBI Taxonomy" id="43768"/>
    <lineage>
        <taxon>Bacteria</taxon>
        <taxon>Bacillati</taxon>
        <taxon>Actinomycetota</taxon>
        <taxon>Actinomycetes</taxon>
        <taxon>Mycobacteriales</taxon>
        <taxon>Corynebacteriaceae</taxon>
        <taxon>Corynebacterium</taxon>
    </lineage>
</organism>
<dbReference type="GeneID" id="84575080"/>
<dbReference type="AlphaFoldDB" id="A0A6H9XXS7"/>
<reference evidence="1 2" key="1">
    <citation type="submission" date="2018-06" db="EMBL/GenBank/DDBJ databases">
        <authorList>
            <consortium name="Pathogen Informatics"/>
            <person name="Doyle S."/>
        </authorList>
    </citation>
    <scope>NUCLEOTIDE SEQUENCE [LARGE SCALE GENOMIC DNA]</scope>
    <source>
        <strain evidence="1 2">NCTC10254</strain>
    </source>
</reference>
<evidence type="ECO:0000313" key="2">
    <source>
        <dbReference type="Proteomes" id="UP000249886"/>
    </source>
</evidence>